<evidence type="ECO:0000313" key="2">
    <source>
        <dbReference type="Proteomes" id="UP001199363"/>
    </source>
</evidence>
<dbReference type="EMBL" id="JAJCQG010000005">
    <property type="protein sequence ID" value="MCB7279853.1"/>
    <property type="molecule type" value="Genomic_DNA"/>
</dbReference>
<dbReference type="AlphaFoldDB" id="A0AAW4UU36"/>
<protein>
    <submittedName>
        <fullName evidence="1">Uncharacterized protein</fullName>
    </submittedName>
</protein>
<comment type="caution">
    <text evidence="1">The sequence shown here is derived from an EMBL/GenBank/DDBJ whole genome shotgun (WGS) entry which is preliminary data.</text>
</comment>
<dbReference type="PROSITE" id="PS51257">
    <property type="entry name" value="PROKAR_LIPOPROTEIN"/>
    <property type="match status" value="1"/>
</dbReference>
<proteinExistence type="predicted"/>
<sequence length="100" mass="11218">MKKILFLFLAACFFFSCEKETIVIPQQHAGRTVLAFFWADNSLNSSLCNNIQTMMQGLQAMKDSAALLVYWDGEASDISWPEPCIVEYVTNGQGGYQQPV</sequence>
<reference evidence="1" key="1">
    <citation type="submission" date="2021-10" db="EMBL/GenBank/DDBJ databases">
        <title>Collection of gut derived symbiotic bacterial strains cultured from healthy donors.</title>
        <authorList>
            <person name="Lin H."/>
            <person name="Littmann E."/>
            <person name="Kohout C."/>
            <person name="Pamer E.G."/>
        </authorList>
    </citation>
    <scope>NUCLEOTIDE SEQUENCE</scope>
    <source>
        <strain evidence="1">DFI.1.167</strain>
    </source>
</reference>
<name>A0AAW4UU36_PHOVU</name>
<gene>
    <name evidence="1" type="ORF">LI282_02210</name>
</gene>
<dbReference type="RefSeq" id="WP_227195186.1">
    <property type="nucleotide sequence ID" value="NZ_JAHOOU010000008.1"/>
</dbReference>
<organism evidence="1 2">
    <name type="scientific">Phocaeicola vulgatus</name>
    <name type="common">Bacteroides vulgatus</name>
    <dbReference type="NCBI Taxonomy" id="821"/>
    <lineage>
        <taxon>Bacteria</taxon>
        <taxon>Pseudomonadati</taxon>
        <taxon>Bacteroidota</taxon>
        <taxon>Bacteroidia</taxon>
        <taxon>Bacteroidales</taxon>
        <taxon>Bacteroidaceae</taxon>
        <taxon>Phocaeicola</taxon>
    </lineage>
</organism>
<dbReference type="Gene3D" id="3.40.50.11970">
    <property type="match status" value="1"/>
</dbReference>
<evidence type="ECO:0000313" key="1">
    <source>
        <dbReference type="EMBL" id="MCB7279853.1"/>
    </source>
</evidence>
<accession>A0AAW4UU36</accession>
<dbReference type="Proteomes" id="UP001199363">
    <property type="component" value="Unassembled WGS sequence"/>
</dbReference>